<keyword evidence="3" id="KW-1185">Reference proteome</keyword>
<dbReference type="AlphaFoldDB" id="A0A1X0Y107"/>
<comment type="caution">
    <text evidence="2">The sequence shown here is derived from an EMBL/GenBank/DDBJ whole genome shotgun (WGS) entry which is preliminary data.</text>
</comment>
<sequence length="82" mass="9153">MTDANAARRHGNSWTSAMRLTSHNTMGQRDHAVRNIVNTVLGVRDQLLRDATKYEALGEGSEQAIQLKNSQLRTQGESDHVH</sequence>
<name>A0A1X0Y107_MYCSI</name>
<proteinExistence type="predicted"/>
<accession>A0A1X0Y107</accession>
<dbReference type="Proteomes" id="UP000193040">
    <property type="component" value="Unassembled WGS sequence"/>
</dbReference>
<organism evidence="2 3">
    <name type="scientific">Mycobacterium simiae</name>
    <name type="common">Mycobacterium habana</name>
    <dbReference type="NCBI Taxonomy" id="1784"/>
    <lineage>
        <taxon>Bacteria</taxon>
        <taxon>Bacillati</taxon>
        <taxon>Actinomycetota</taxon>
        <taxon>Actinomycetes</taxon>
        <taxon>Mycobacteriales</taxon>
        <taxon>Mycobacteriaceae</taxon>
        <taxon>Mycobacterium</taxon>
        <taxon>Mycobacterium simiae complex</taxon>
    </lineage>
</organism>
<dbReference type="EMBL" id="MZZM01000022">
    <property type="protein sequence ID" value="ORJ58868.1"/>
    <property type="molecule type" value="Genomic_DNA"/>
</dbReference>
<evidence type="ECO:0000313" key="1">
    <source>
        <dbReference type="EMBL" id="ORJ58868.1"/>
    </source>
</evidence>
<evidence type="ECO:0008006" key="4">
    <source>
        <dbReference type="Google" id="ProtNLM"/>
    </source>
</evidence>
<reference evidence="2 3" key="1">
    <citation type="submission" date="2017-03" db="EMBL/GenBank/DDBJ databases">
        <title>Genomic insights into Mycobacterium simiae human colonization.</title>
        <authorList>
            <person name="Steffani J.L."/>
            <person name="Brunck M.E."/>
            <person name="Cruz E."/>
            <person name="Montiel R."/>
            <person name="Barona F."/>
        </authorList>
    </citation>
    <scope>NUCLEOTIDE SEQUENCE [LARGE SCALE GENOMIC DNA]</scope>
    <source>
        <strain evidence="2 3">MsiGto</strain>
    </source>
</reference>
<dbReference type="Gene3D" id="1.10.287.1060">
    <property type="entry name" value="ESAT-6-like"/>
    <property type="match status" value="1"/>
</dbReference>
<protein>
    <recommendedName>
        <fullName evidence="4">WXG100 family type VII secretion target</fullName>
    </recommendedName>
</protein>
<dbReference type="EMBL" id="MZZM01000022">
    <property type="protein sequence ID" value="ORJ58870.1"/>
    <property type="molecule type" value="Genomic_DNA"/>
</dbReference>
<evidence type="ECO:0000313" key="2">
    <source>
        <dbReference type="EMBL" id="ORJ58870.1"/>
    </source>
</evidence>
<gene>
    <name evidence="1" type="ORF">B5M45_17145</name>
    <name evidence="2" type="ORF">B5M45_17160</name>
</gene>
<evidence type="ECO:0000313" key="3">
    <source>
        <dbReference type="Proteomes" id="UP000193040"/>
    </source>
</evidence>